<dbReference type="SUPFAM" id="SSF53474">
    <property type="entry name" value="alpha/beta-Hydrolases"/>
    <property type="match status" value="1"/>
</dbReference>
<evidence type="ECO:0000256" key="2">
    <source>
        <dbReference type="SAM" id="SignalP"/>
    </source>
</evidence>
<dbReference type="PANTHER" id="PTHR11731">
    <property type="entry name" value="PROTEASE FAMILY S9B,C DIPEPTIDYL-PEPTIDASE IV-RELATED"/>
    <property type="match status" value="1"/>
</dbReference>
<keyword evidence="2" id="KW-0732">Signal</keyword>
<dbReference type="PRINTS" id="PR00862">
    <property type="entry name" value="PROLIGOPTASE"/>
</dbReference>
<evidence type="ECO:0000259" key="3">
    <source>
        <dbReference type="Pfam" id="PF00326"/>
    </source>
</evidence>
<dbReference type="Pfam" id="PF00930">
    <property type="entry name" value="DPPIV_N"/>
    <property type="match status" value="1"/>
</dbReference>
<reference evidence="5" key="1">
    <citation type="submission" date="2021-12" db="EMBL/GenBank/DDBJ databases">
        <title>Discovery of the Pendulisporaceae a myxobacterial family with distinct sporulation behavior and unique specialized metabolism.</title>
        <authorList>
            <person name="Garcia R."/>
            <person name="Popoff A."/>
            <person name="Bader C.D."/>
            <person name="Loehr J."/>
            <person name="Walesch S."/>
            <person name="Walt C."/>
            <person name="Boldt J."/>
            <person name="Bunk B."/>
            <person name="Haeckl F.J.F.P.J."/>
            <person name="Gunesch A.P."/>
            <person name="Birkelbach J."/>
            <person name="Nuebel U."/>
            <person name="Pietschmann T."/>
            <person name="Bach T."/>
            <person name="Mueller R."/>
        </authorList>
    </citation>
    <scope>NUCLEOTIDE SEQUENCE</scope>
    <source>
        <strain evidence="5">MSr11367</strain>
    </source>
</reference>
<dbReference type="PROSITE" id="PS51257">
    <property type="entry name" value="PROKAR_LIPOPROTEIN"/>
    <property type="match status" value="1"/>
</dbReference>
<dbReference type="RefSeq" id="WP_394837252.1">
    <property type="nucleotide sequence ID" value="NZ_CP089929.1"/>
</dbReference>
<dbReference type="PANTHER" id="PTHR11731:SF193">
    <property type="entry name" value="DIPEPTIDYL PEPTIDASE 9"/>
    <property type="match status" value="1"/>
</dbReference>
<dbReference type="InterPro" id="IPR002470">
    <property type="entry name" value="Peptidase_S9A"/>
</dbReference>
<feature type="domain" description="Peptidase S9 prolyl oligopeptidase catalytic" evidence="3">
    <location>
        <begin position="562"/>
        <end position="763"/>
    </location>
</feature>
<proteinExistence type="predicted"/>
<sequence>MIRRAALLMLPCFLAACAGEPPPPAVAPTPTSAKAPVAQGPVAPPPVVERVAISTDFPLRYAKTQRFSLGEPKRLTPTEDGKRVLFLRATPQDPRNALWEVDVATGSTRELIKPDTLLAGPEVLTAEEKARRERQRIRGGGFTFFEANADASVIVVSLSGKLYVWKRATGKARELATGPGVIDPHLSPDAKKLAYVRNNDVYVISVEGDGAAKPVAITRGGTETNPHGVADFMAQEEFSRQRGFWWSPDGNEIAYEDADLSKVEKWTLADPGKPEQPPQIVAYPKTGKAHAIVRLAVAQVRAPQQPARKIKWEAERYPYLVSVTWPKNAPLTLFVVDREYRHGSVVAVDGKTGNAKELLTEEDKLWLGEDPSVPRWLPDGSGFLWSTERSGDWELELHGRDGAKIATVAPKSMGYRSLVGLDAAKKVAYVRASAEPIRDEIWAAPWGGGAPQSLSHNTDSLVYANFGDNSRVYAQYEGTQKGARRFSVRSVDGAVNIPVPSVAEEPPFKTNIEYTKVGKDDYRVAILRPQKFDKARRYPVIDYIYAGPGSYQVHSDARRYIEQQWLADVTDAIVVAIDVRGTARRGHDWERTPHNYGEVAIDGHAEAIGELAKKYPEIDGTRAGLYGWSGGGYATALAVLRRPDVFKVGVSGAPVADLRDYDALMERFIGLEPNNDAYDKQSLLTWAARPPSAAAPARPLLLIHGTADDNVYLVHSLRFAEAMARAGRPMEFMPLVGQTHMVSDPESSAAVAKRTAEFFREHL</sequence>
<name>A0ABZ2LDE3_9BACT</name>
<evidence type="ECO:0000256" key="1">
    <source>
        <dbReference type="SAM" id="MobiDB-lite"/>
    </source>
</evidence>
<dbReference type="InterPro" id="IPR002469">
    <property type="entry name" value="Peptidase_S9B_N"/>
</dbReference>
<dbReference type="InterPro" id="IPR050278">
    <property type="entry name" value="Serine_Prot_S9B/DPPIV"/>
</dbReference>
<evidence type="ECO:0000259" key="4">
    <source>
        <dbReference type="Pfam" id="PF00930"/>
    </source>
</evidence>
<feature type="compositionally biased region" description="Low complexity" evidence="1">
    <location>
        <begin position="28"/>
        <end position="41"/>
    </location>
</feature>
<keyword evidence="6" id="KW-1185">Reference proteome</keyword>
<dbReference type="Pfam" id="PF00326">
    <property type="entry name" value="Peptidase_S9"/>
    <property type="match status" value="1"/>
</dbReference>
<protein>
    <submittedName>
        <fullName evidence="5">S9 family peptidase</fullName>
    </submittedName>
</protein>
<dbReference type="Gene3D" id="2.140.10.30">
    <property type="entry name" value="Dipeptidylpeptidase IV, N-terminal domain"/>
    <property type="match status" value="1"/>
</dbReference>
<feature type="chain" id="PRO_5045113227" evidence="2">
    <location>
        <begin position="19"/>
        <end position="763"/>
    </location>
</feature>
<dbReference type="InterPro" id="IPR029058">
    <property type="entry name" value="AB_hydrolase_fold"/>
</dbReference>
<feature type="signal peptide" evidence="2">
    <location>
        <begin position="1"/>
        <end position="18"/>
    </location>
</feature>
<feature type="region of interest" description="Disordered" evidence="1">
    <location>
        <begin position="24"/>
        <end position="44"/>
    </location>
</feature>
<gene>
    <name evidence="5" type="ORF">LVJ94_10130</name>
</gene>
<evidence type="ECO:0000313" key="5">
    <source>
        <dbReference type="EMBL" id="WXB07589.1"/>
    </source>
</evidence>
<dbReference type="SUPFAM" id="SSF82171">
    <property type="entry name" value="DPP6 N-terminal domain-like"/>
    <property type="match status" value="1"/>
</dbReference>
<dbReference type="Gene3D" id="3.40.50.1820">
    <property type="entry name" value="alpha/beta hydrolase"/>
    <property type="match status" value="1"/>
</dbReference>
<dbReference type="EMBL" id="CP089983">
    <property type="protein sequence ID" value="WXB07589.1"/>
    <property type="molecule type" value="Genomic_DNA"/>
</dbReference>
<accession>A0ABZ2LDE3</accession>
<feature type="domain" description="Dipeptidylpeptidase IV N-terminal" evidence="4">
    <location>
        <begin position="157"/>
        <end position="474"/>
    </location>
</feature>
<organism evidence="5 6">
    <name type="scientific">Pendulispora rubella</name>
    <dbReference type="NCBI Taxonomy" id="2741070"/>
    <lineage>
        <taxon>Bacteria</taxon>
        <taxon>Pseudomonadati</taxon>
        <taxon>Myxococcota</taxon>
        <taxon>Myxococcia</taxon>
        <taxon>Myxococcales</taxon>
        <taxon>Sorangiineae</taxon>
        <taxon>Pendulisporaceae</taxon>
        <taxon>Pendulispora</taxon>
    </lineage>
</organism>
<dbReference type="InterPro" id="IPR001375">
    <property type="entry name" value="Peptidase_S9_cat"/>
</dbReference>
<evidence type="ECO:0000313" key="6">
    <source>
        <dbReference type="Proteomes" id="UP001374803"/>
    </source>
</evidence>
<dbReference type="Proteomes" id="UP001374803">
    <property type="component" value="Chromosome"/>
</dbReference>